<dbReference type="GeneID" id="8245323"/>
<dbReference type="InterPro" id="IPR046373">
    <property type="entry name" value="Acyl-CoA_Oxase/DH_mid-dom_sf"/>
</dbReference>
<sequence length="497" mass="53446">MTALPATDGGFAPRDAEDGSWASSFASRVADLRSEGVTYEDSASFLRALTKSGILRFTDIRDRPDRFFLAHRLLARHAPEHGPGFWIRFTVQFNLFAGTVVALGGPEHLKQLDAIQDAGQLGCFGLTERLAGVNSGLVVNTTARWDPATETFIIDSPNEGSAKNWISQGLCAEKAVCVANLTVGQQRCGPHAFLIDLRDPRDGRLAAGITVGDMGRKTTGNDLDNAWIEFHDVRVPKSALLNRYGDVDARGRYVPAVEGVRTMDMIGQRLFTGRVAVAQAALTFTRGLFAATRAYSDGKRCTMRGDAGQFLSDVPQLNSLYANVGTQLASMDAFVAGCEAELATCLARRAIPPLDLTRAIAVAKIRAVETSIASCHALKQEVGSYALMAGTGFENTDFLQCCKFAEGDSRILSQKLARDAFGEFVKNKGKAPRGWSKAEAGACRRVARAVADATRAGKGKSAAWDSAWVDVYALADAVCDRVVLERTGGRGGERARL</sequence>
<dbReference type="Gene3D" id="2.40.110.10">
    <property type="entry name" value="Butyryl-CoA Dehydrogenase, subunit A, domain 2"/>
    <property type="match status" value="1"/>
</dbReference>
<dbReference type="EMBL" id="CP001328">
    <property type="protein sequence ID" value="ACO64940.1"/>
    <property type="molecule type" value="Genomic_DNA"/>
</dbReference>
<dbReference type="PANTHER" id="PTHR10909">
    <property type="entry name" value="ELECTRON TRANSPORT OXIDOREDUCTASE"/>
    <property type="match status" value="1"/>
</dbReference>
<evidence type="ECO:0000313" key="2">
    <source>
        <dbReference type="Proteomes" id="UP000002009"/>
    </source>
</evidence>
<organism evidence="1 2">
    <name type="scientific">Micromonas commoda (strain RCC299 / NOUM17 / CCMP2709)</name>
    <name type="common">Picoplanktonic green alga</name>
    <dbReference type="NCBI Taxonomy" id="296587"/>
    <lineage>
        <taxon>Eukaryota</taxon>
        <taxon>Viridiplantae</taxon>
        <taxon>Chlorophyta</taxon>
        <taxon>Mamiellophyceae</taxon>
        <taxon>Mamiellales</taxon>
        <taxon>Mamiellaceae</taxon>
        <taxon>Micromonas</taxon>
    </lineage>
</organism>
<dbReference type="GO" id="GO:0005504">
    <property type="term" value="F:fatty acid binding"/>
    <property type="evidence" value="ECO:0007669"/>
    <property type="project" value="TreeGrafter"/>
</dbReference>
<dbReference type="InterPro" id="IPR009100">
    <property type="entry name" value="AcylCoA_DH/oxidase_NM_dom_sf"/>
</dbReference>
<name>C1EAZ0_MICCC</name>
<dbReference type="eggNOG" id="KOG0135">
    <property type="taxonomic scope" value="Eukaryota"/>
</dbReference>
<dbReference type="OMA" id="WIRFTVQ"/>
<dbReference type="AlphaFoldDB" id="C1EAZ0"/>
<dbReference type="Proteomes" id="UP000002009">
    <property type="component" value="Chromosome 7"/>
</dbReference>
<accession>C1EAZ0</accession>
<dbReference type="OrthoDB" id="538336at2759"/>
<proteinExistence type="predicted"/>
<dbReference type="GO" id="GO:0055088">
    <property type="term" value="P:lipid homeostasis"/>
    <property type="evidence" value="ECO:0007669"/>
    <property type="project" value="TreeGrafter"/>
</dbReference>
<dbReference type="InterPro" id="IPR012258">
    <property type="entry name" value="Acyl-CoA_oxidase"/>
</dbReference>
<dbReference type="GO" id="GO:0005777">
    <property type="term" value="C:peroxisome"/>
    <property type="evidence" value="ECO:0007669"/>
    <property type="project" value="InterPro"/>
</dbReference>
<dbReference type="GO" id="GO:0033540">
    <property type="term" value="P:fatty acid beta-oxidation using acyl-CoA oxidase"/>
    <property type="evidence" value="ECO:0007669"/>
    <property type="project" value="TreeGrafter"/>
</dbReference>
<dbReference type="RefSeq" id="XP_002503682.1">
    <property type="nucleotide sequence ID" value="XM_002503636.1"/>
</dbReference>
<evidence type="ECO:0000313" key="1">
    <source>
        <dbReference type="EMBL" id="ACO64940.1"/>
    </source>
</evidence>
<dbReference type="SUPFAM" id="SSF56645">
    <property type="entry name" value="Acyl-CoA dehydrogenase NM domain-like"/>
    <property type="match status" value="1"/>
</dbReference>
<dbReference type="STRING" id="296587.C1EAZ0"/>
<dbReference type="KEGG" id="mis:MICPUN_51080"/>
<dbReference type="Gene3D" id="1.20.140.10">
    <property type="entry name" value="Butyryl-CoA Dehydrogenase, subunit A, domain 3"/>
    <property type="match status" value="1"/>
</dbReference>
<dbReference type="GO" id="GO:0003997">
    <property type="term" value="F:acyl-CoA oxidase activity"/>
    <property type="evidence" value="ECO:0007669"/>
    <property type="project" value="InterPro"/>
</dbReference>
<dbReference type="InterPro" id="IPR036250">
    <property type="entry name" value="AcylCo_DH-like_C"/>
</dbReference>
<keyword evidence="2" id="KW-1185">Reference proteome</keyword>
<reference evidence="1 2" key="1">
    <citation type="journal article" date="2009" name="Science">
        <title>Green evolution and dynamic adaptations revealed by genomes of the marine picoeukaryotes Micromonas.</title>
        <authorList>
            <person name="Worden A.Z."/>
            <person name="Lee J.H."/>
            <person name="Mock T."/>
            <person name="Rouze P."/>
            <person name="Simmons M.P."/>
            <person name="Aerts A.L."/>
            <person name="Allen A.E."/>
            <person name="Cuvelier M.L."/>
            <person name="Derelle E."/>
            <person name="Everett M.V."/>
            <person name="Foulon E."/>
            <person name="Grimwood J."/>
            <person name="Gundlach H."/>
            <person name="Henrissat B."/>
            <person name="Napoli C."/>
            <person name="McDonald S.M."/>
            <person name="Parker M.S."/>
            <person name="Rombauts S."/>
            <person name="Salamov A."/>
            <person name="Von Dassow P."/>
            <person name="Badger J.H."/>
            <person name="Coutinho P.M."/>
            <person name="Demir E."/>
            <person name="Dubchak I."/>
            <person name="Gentemann C."/>
            <person name="Eikrem W."/>
            <person name="Gready J.E."/>
            <person name="John U."/>
            <person name="Lanier W."/>
            <person name="Lindquist E.A."/>
            <person name="Lucas S."/>
            <person name="Mayer K.F."/>
            <person name="Moreau H."/>
            <person name="Not F."/>
            <person name="Otillar R."/>
            <person name="Panaud O."/>
            <person name="Pangilinan J."/>
            <person name="Paulsen I."/>
            <person name="Piegu B."/>
            <person name="Poliakov A."/>
            <person name="Robbens S."/>
            <person name="Schmutz J."/>
            <person name="Toulza E."/>
            <person name="Wyss T."/>
            <person name="Zelensky A."/>
            <person name="Zhou K."/>
            <person name="Armbrust E.V."/>
            <person name="Bhattacharya D."/>
            <person name="Goodenough U.W."/>
            <person name="Van de Peer Y."/>
            <person name="Grigoriev I.V."/>
        </authorList>
    </citation>
    <scope>NUCLEOTIDE SEQUENCE [LARGE SCALE GENOMIC DNA]</scope>
    <source>
        <strain evidence="2">RCC299 / NOUM17</strain>
    </source>
</reference>
<gene>
    <name evidence="1" type="ORF">MICPUN_51080</name>
</gene>
<dbReference type="InParanoid" id="C1EAZ0"/>
<evidence type="ECO:0008006" key="3">
    <source>
        <dbReference type="Google" id="ProtNLM"/>
    </source>
</evidence>
<protein>
    <recommendedName>
        <fullName evidence="3">Acyl-coenzyme A oxidase</fullName>
    </recommendedName>
</protein>
<dbReference type="GO" id="GO:0071949">
    <property type="term" value="F:FAD binding"/>
    <property type="evidence" value="ECO:0007669"/>
    <property type="project" value="InterPro"/>
</dbReference>
<dbReference type="SUPFAM" id="SSF47203">
    <property type="entry name" value="Acyl-CoA dehydrogenase C-terminal domain-like"/>
    <property type="match status" value="1"/>
</dbReference>